<dbReference type="PROSITE" id="PS51186">
    <property type="entry name" value="GNAT"/>
    <property type="match status" value="1"/>
</dbReference>
<sequence>MNATQAGEYWITTDKDKINIDLVHQFLTTESGWATGISRPVVEESLRNSLCFSIFQQERMVGFCRIITDMATFGNLVDVFVVTDMRGKGISRLLMEEVMAHPVVSKLRRFTLSTSTAAGLYEKFGFTPLSKPENFMEVYKPRIYLD</sequence>
<proteinExistence type="predicted"/>
<comment type="caution">
    <text evidence="2">The sequence shown here is derived from an EMBL/GenBank/DDBJ whole genome shotgun (WGS) entry which is preliminary data.</text>
</comment>
<organism evidence="2 3">
    <name type="scientific">Undibacterium pigrum</name>
    <dbReference type="NCBI Taxonomy" id="401470"/>
    <lineage>
        <taxon>Bacteria</taxon>
        <taxon>Pseudomonadati</taxon>
        <taxon>Pseudomonadota</taxon>
        <taxon>Betaproteobacteria</taxon>
        <taxon>Burkholderiales</taxon>
        <taxon>Oxalobacteraceae</taxon>
        <taxon>Undibacterium</taxon>
    </lineage>
</organism>
<accession>A0A318J952</accession>
<dbReference type="InterPro" id="IPR000182">
    <property type="entry name" value="GNAT_dom"/>
</dbReference>
<dbReference type="CDD" id="cd04301">
    <property type="entry name" value="NAT_SF"/>
    <property type="match status" value="1"/>
</dbReference>
<dbReference type="Proteomes" id="UP000247792">
    <property type="component" value="Unassembled WGS sequence"/>
</dbReference>
<dbReference type="EMBL" id="QJKB01000002">
    <property type="protein sequence ID" value="PXX44862.1"/>
    <property type="molecule type" value="Genomic_DNA"/>
</dbReference>
<evidence type="ECO:0000313" key="3">
    <source>
        <dbReference type="Proteomes" id="UP000247792"/>
    </source>
</evidence>
<evidence type="ECO:0000259" key="1">
    <source>
        <dbReference type="PROSITE" id="PS51186"/>
    </source>
</evidence>
<dbReference type="RefSeq" id="WP_110254355.1">
    <property type="nucleotide sequence ID" value="NZ_QJKB01000002.1"/>
</dbReference>
<dbReference type="InterPro" id="IPR016181">
    <property type="entry name" value="Acyl_CoA_acyltransferase"/>
</dbReference>
<dbReference type="GO" id="GO:0016747">
    <property type="term" value="F:acyltransferase activity, transferring groups other than amino-acyl groups"/>
    <property type="evidence" value="ECO:0007669"/>
    <property type="project" value="InterPro"/>
</dbReference>
<dbReference type="Pfam" id="PF13508">
    <property type="entry name" value="Acetyltransf_7"/>
    <property type="match status" value="1"/>
</dbReference>
<dbReference type="SUPFAM" id="SSF55729">
    <property type="entry name" value="Acyl-CoA N-acyltransferases (Nat)"/>
    <property type="match status" value="1"/>
</dbReference>
<feature type="domain" description="N-acetyltransferase" evidence="1">
    <location>
        <begin position="13"/>
        <end position="146"/>
    </location>
</feature>
<dbReference type="Gene3D" id="3.40.630.30">
    <property type="match status" value="1"/>
</dbReference>
<protein>
    <submittedName>
        <fullName evidence="2">N-acetylglutamate synthase-like GNAT family acetyltransferase</fullName>
    </submittedName>
</protein>
<evidence type="ECO:0000313" key="2">
    <source>
        <dbReference type="EMBL" id="PXX44862.1"/>
    </source>
</evidence>
<dbReference type="AlphaFoldDB" id="A0A318J952"/>
<reference evidence="2 3" key="1">
    <citation type="submission" date="2018-05" db="EMBL/GenBank/DDBJ databases">
        <title>Genomic Encyclopedia of Type Strains, Phase IV (KMG-IV): sequencing the most valuable type-strain genomes for metagenomic binning, comparative biology and taxonomic classification.</title>
        <authorList>
            <person name="Goeker M."/>
        </authorList>
    </citation>
    <scope>NUCLEOTIDE SEQUENCE [LARGE SCALE GENOMIC DNA]</scope>
    <source>
        <strain evidence="2 3">DSM 19792</strain>
    </source>
</reference>
<keyword evidence="3" id="KW-1185">Reference proteome</keyword>
<gene>
    <name evidence="2" type="ORF">DFR42_10274</name>
</gene>
<name>A0A318J952_9BURK</name>
<keyword evidence="2" id="KW-0808">Transferase</keyword>
<dbReference type="OrthoDB" id="3216107at2"/>
<dbReference type="InterPro" id="IPR053144">
    <property type="entry name" value="Acetyltransferase_Butenolide"/>
</dbReference>
<dbReference type="PANTHER" id="PTHR43233">
    <property type="entry name" value="FAMILY N-ACETYLTRANSFERASE, PUTATIVE (AFU_ORTHOLOGUE AFUA_6G03350)-RELATED"/>
    <property type="match status" value="1"/>
</dbReference>
<dbReference type="PANTHER" id="PTHR43233:SF1">
    <property type="entry name" value="FAMILY N-ACETYLTRANSFERASE, PUTATIVE (AFU_ORTHOLOGUE AFUA_6G03350)-RELATED"/>
    <property type="match status" value="1"/>
</dbReference>